<reference evidence="1" key="2">
    <citation type="submission" date="2020-09" db="EMBL/GenBank/DDBJ databases">
        <authorList>
            <person name="Sun Q."/>
            <person name="Zhou Y."/>
        </authorList>
    </citation>
    <scope>NUCLEOTIDE SEQUENCE</scope>
    <source>
        <strain evidence="1">CGMCC 1.12813</strain>
    </source>
</reference>
<organism evidence="1 2">
    <name type="scientific">Conyzicola nivalis</name>
    <dbReference type="NCBI Taxonomy" id="1477021"/>
    <lineage>
        <taxon>Bacteria</taxon>
        <taxon>Bacillati</taxon>
        <taxon>Actinomycetota</taxon>
        <taxon>Actinomycetes</taxon>
        <taxon>Micrococcales</taxon>
        <taxon>Microbacteriaceae</taxon>
        <taxon>Conyzicola</taxon>
    </lineage>
</organism>
<proteinExistence type="predicted"/>
<reference evidence="1" key="1">
    <citation type="journal article" date="2014" name="Int. J. Syst. Evol. Microbiol.">
        <title>Complete genome sequence of Corynebacterium casei LMG S-19264T (=DSM 44701T), isolated from a smear-ripened cheese.</title>
        <authorList>
            <consortium name="US DOE Joint Genome Institute (JGI-PGF)"/>
            <person name="Walter F."/>
            <person name="Albersmeier A."/>
            <person name="Kalinowski J."/>
            <person name="Ruckert C."/>
        </authorList>
    </citation>
    <scope>NUCLEOTIDE SEQUENCE</scope>
    <source>
        <strain evidence="1">CGMCC 1.12813</strain>
    </source>
</reference>
<dbReference type="Proteomes" id="UP000606922">
    <property type="component" value="Unassembled WGS sequence"/>
</dbReference>
<accession>A0A916WKD1</accession>
<gene>
    <name evidence="1" type="ORF">GCM10010979_21180</name>
</gene>
<dbReference type="EMBL" id="BMGB01000001">
    <property type="protein sequence ID" value="GGB06218.1"/>
    <property type="molecule type" value="Genomic_DNA"/>
</dbReference>
<comment type="caution">
    <text evidence="1">The sequence shown here is derived from an EMBL/GenBank/DDBJ whole genome shotgun (WGS) entry which is preliminary data.</text>
</comment>
<name>A0A916WKD1_9MICO</name>
<dbReference type="AlphaFoldDB" id="A0A916WKD1"/>
<sequence length="128" mass="13832">MRGDQRSFEATVTAPPRGRRELLSALIDGSMSSSEAARALQTFGWDAEPLVCLRSVDVVRMLGRFTAGTISATAVQHWAESIESREDISFDTQSTGGVLFELANPALEGELTVVSARRMIARLSTSAE</sequence>
<keyword evidence="2" id="KW-1185">Reference proteome</keyword>
<evidence type="ECO:0000313" key="1">
    <source>
        <dbReference type="EMBL" id="GGB06218.1"/>
    </source>
</evidence>
<evidence type="ECO:0000313" key="2">
    <source>
        <dbReference type="Proteomes" id="UP000606922"/>
    </source>
</evidence>
<protein>
    <submittedName>
        <fullName evidence="1">Uncharacterized protein</fullName>
    </submittedName>
</protein>